<sequence>MPCSVIASGGGPNGATDETDIDLEAQTGCTHSASTDSAGEEVNVRGPNGATDETDIDLEAQIGCTHRASTDSTGVEVHVADDAERTVSGGDTFGSDDGYSAAPSHPRETTPPDQAEPKSYLIWSADEEMSLSQRSDTTGYTPASSHSGSRNHTDGHGESADARTTAETVSFADVMVRHLRSCPWVLSAGDAWHDMEACERRAGGDESRSGVPEGLQDVATHSGG</sequence>
<reference evidence="2 3" key="1">
    <citation type="submission" date="2019-09" db="EMBL/GenBank/DDBJ databases">
        <title>The hologenome of the rock-dwelling lichen Lasallia pustulata.</title>
        <authorList>
            <person name="Greshake Tzovaras B."/>
            <person name="Segers F."/>
            <person name="Bicker A."/>
            <person name="Dal Grande F."/>
            <person name="Otte J."/>
            <person name="Hankeln T."/>
            <person name="Schmitt I."/>
            <person name="Ebersberger I."/>
        </authorList>
    </citation>
    <scope>NUCLEOTIDE SEQUENCE [LARGE SCALE GENOMIC DNA]</scope>
    <source>
        <strain evidence="2">A1-1</strain>
    </source>
</reference>
<feature type="region of interest" description="Disordered" evidence="1">
    <location>
        <begin position="201"/>
        <end position="224"/>
    </location>
</feature>
<comment type="caution">
    <text evidence="2">The sequence shown here is derived from an EMBL/GenBank/DDBJ whole genome shotgun (WGS) entry which is preliminary data.</text>
</comment>
<dbReference type="Proteomes" id="UP000324767">
    <property type="component" value="Unassembled WGS sequence"/>
</dbReference>
<accession>A0A5M8PNY7</accession>
<feature type="region of interest" description="Disordered" evidence="1">
    <location>
        <begin position="129"/>
        <end position="164"/>
    </location>
</feature>
<proteinExistence type="predicted"/>
<evidence type="ECO:0000256" key="1">
    <source>
        <dbReference type="SAM" id="MobiDB-lite"/>
    </source>
</evidence>
<feature type="compositionally biased region" description="Basic and acidic residues" evidence="1">
    <location>
        <begin position="151"/>
        <end position="161"/>
    </location>
</feature>
<protein>
    <submittedName>
        <fullName evidence="2">Uncharacterized protein</fullName>
    </submittedName>
</protein>
<evidence type="ECO:0000313" key="3">
    <source>
        <dbReference type="Proteomes" id="UP000324767"/>
    </source>
</evidence>
<feature type="compositionally biased region" description="Polar residues" evidence="1">
    <location>
        <begin position="130"/>
        <end position="150"/>
    </location>
</feature>
<feature type="region of interest" description="Disordered" evidence="1">
    <location>
        <begin position="69"/>
        <end position="116"/>
    </location>
</feature>
<gene>
    <name evidence="2" type="ORF">FRX48_05633</name>
</gene>
<feature type="region of interest" description="Disordered" evidence="1">
    <location>
        <begin position="1"/>
        <end position="20"/>
    </location>
</feature>
<feature type="region of interest" description="Disordered" evidence="1">
    <location>
        <begin position="30"/>
        <end position="53"/>
    </location>
</feature>
<organism evidence="2 3">
    <name type="scientific">Lasallia pustulata</name>
    <dbReference type="NCBI Taxonomy" id="136370"/>
    <lineage>
        <taxon>Eukaryota</taxon>
        <taxon>Fungi</taxon>
        <taxon>Dikarya</taxon>
        <taxon>Ascomycota</taxon>
        <taxon>Pezizomycotina</taxon>
        <taxon>Lecanoromycetes</taxon>
        <taxon>OSLEUM clade</taxon>
        <taxon>Umbilicariomycetidae</taxon>
        <taxon>Umbilicariales</taxon>
        <taxon>Umbilicariaceae</taxon>
        <taxon>Lasallia</taxon>
    </lineage>
</organism>
<dbReference type="OrthoDB" id="10596246at2759"/>
<name>A0A5M8PNY7_9LECA</name>
<evidence type="ECO:0000313" key="2">
    <source>
        <dbReference type="EMBL" id="KAA6410212.1"/>
    </source>
</evidence>
<dbReference type="AlphaFoldDB" id="A0A5M8PNY7"/>
<dbReference type="EMBL" id="VXIT01000009">
    <property type="protein sequence ID" value="KAA6410212.1"/>
    <property type="molecule type" value="Genomic_DNA"/>
</dbReference>